<dbReference type="AlphaFoldDB" id="A0A3N0ELI3"/>
<comment type="caution">
    <text evidence="3">The sequence shown here is derived from an EMBL/GenBank/DDBJ whole genome shotgun (WGS) entry which is preliminary data.</text>
</comment>
<evidence type="ECO:0000313" key="4">
    <source>
        <dbReference type="Proteomes" id="UP000267469"/>
    </source>
</evidence>
<dbReference type="InterPro" id="IPR021729">
    <property type="entry name" value="DUF3298"/>
</dbReference>
<dbReference type="Gene3D" id="3.30.565.40">
    <property type="entry name" value="Fervidobacterium nodosum Rt17-B1 like"/>
    <property type="match status" value="1"/>
</dbReference>
<organism evidence="3 4">
    <name type="scientific">Sinomicrobium pectinilyticum</name>
    <dbReference type="NCBI Taxonomy" id="1084421"/>
    <lineage>
        <taxon>Bacteria</taxon>
        <taxon>Pseudomonadati</taxon>
        <taxon>Bacteroidota</taxon>
        <taxon>Flavobacteriia</taxon>
        <taxon>Flavobacteriales</taxon>
        <taxon>Flavobacteriaceae</taxon>
        <taxon>Sinomicrobium</taxon>
    </lineage>
</organism>
<reference evidence="3 4" key="1">
    <citation type="submission" date="2018-10" db="EMBL/GenBank/DDBJ databases">
        <title>Sinomicrobium pectinilyticum sp. nov., a pectinase-producing bacterium isolated from alkaline and saline soil, and emended description of the genus Sinomicrobium.</title>
        <authorList>
            <person name="Cheng B."/>
            <person name="Li C."/>
            <person name="Lai Q."/>
            <person name="Du M."/>
            <person name="Shao Z."/>
            <person name="Xu P."/>
            <person name="Yang C."/>
        </authorList>
    </citation>
    <scope>NUCLEOTIDE SEQUENCE [LARGE SCALE GENOMIC DNA]</scope>
    <source>
        <strain evidence="3 4">5DNS001</strain>
    </source>
</reference>
<keyword evidence="4" id="KW-1185">Reference proteome</keyword>
<sequence length="257" mass="28857">MKVKNIHSRPGLLPVIFLLLIVAGCVKNDELSYTSHKIATDSGDCDKNPCAKVKVSFPIAVASTAIAEKINAIIDDKIISYFIIDPDAKKEESIEKAVENFKNEYLKDKKMQPDFAFGYEADIQGEVLFKGEKLHSIAFSAFMYTGGAHGYSSLTYLNLDPKTGKEYDNTELFTDMKAFKKIAEKKFRTQEKIPEGSNINSTGFWFEDDTYQLPENIGFTKDNIILHYNAYDISSYAEGGKTLEIPLEEAKPYLAIL</sequence>
<evidence type="ECO:0000313" key="3">
    <source>
        <dbReference type="EMBL" id="RNL88745.1"/>
    </source>
</evidence>
<dbReference type="PROSITE" id="PS51257">
    <property type="entry name" value="PROKAR_LIPOPROTEIN"/>
    <property type="match status" value="1"/>
</dbReference>
<evidence type="ECO:0000259" key="1">
    <source>
        <dbReference type="Pfam" id="PF11738"/>
    </source>
</evidence>
<feature type="domain" description="DUF3298" evidence="1">
    <location>
        <begin position="172"/>
        <end position="247"/>
    </location>
</feature>
<proteinExistence type="predicted"/>
<dbReference type="Pfam" id="PF13739">
    <property type="entry name" value="PdaC"/>
    <property type="match status" value="1"/>
</dbReference>
<accession>A0A3N0ELI3</accession>
<dbReference type="Gene3D" id="3.90.640.20">
    <property type="entry name" value="Heat-shock cognate protein, ATPase"/>
    <property type="match status" value="1"/>
</dbReference>
<dbReference type="RefSeq" id="WP_123215505.1">
    <property type="nucleotide sequence ID" value="NZ_RJTM01000057.1"/>
</dbReference>
<dbReference type="OrthoDB" id="594879at2"/>
<dbReference type="EMBL" id="RJTM01000057">
    <property type="protein sequence ID" value="RNL88745.1"/>
    <property type="molecule type" value="Genomic_DNA"/>
</dbReference>
<name>A0A3N0ELI3_SINP1</name>
<feature type="domain" description="Deacetylase PdaC" evidence="2">
    <location>
        <begin position="46"/>
        <end position="151"/>
    </location>
</feature>
<dbReference type="Proteomes" id="UP000267469">
    <property type="component" value="Unassembled WGS sequence"/>
</dbReference>
<dbReference type="InterPro" id="IPR025303">
    <property type="entry name" value="PdaC"/>
</dbReference>
<protein>
    <submittedName>
        <fullName evidence="3">DUF3298/DUF4163 domain-containing protein</fullName>
    </submittedName>
</protein>
<dbReference type="InterPro" id="IPR037126">
    <property type="entry name" value="PdaC/RsiV-like_sf"/>
</dbReference>
<gene>
    <name evidence="3" type="ORF">ED312_08160</name>
</gene>
<dbReference type="Pfam" id="PF11738">
    <property type="entry name" value="DUF3298"/>
    <property type="match status" value="1"/>
</dbReference>
<evidence type="ECO:0000259" key="2">
    <source>
        <dbReference type="Pfam" id="PF13739"/>
    </source>
</evidence>